<dbReference type="AlphaFoldDB" id="A0A6H0ZSE0"/>
<dbReference type="Proteomes" id="UP000500870">
    <property type="component" value="Chromosome 1"/>
</dbReference>
<dbReference type="SUPFAM" id="SSF88723">
    <property type="entry name" value="PIN domain-like"/>
    <property type="match status" value="1"/>
</dbReference>
<gene>
    <name evidence="1" type="ORF">FOB41_05360</name>
</gene>
<dbReference type="InterPro" id="IPR036279">
    <property type="entry name" value="5-3_exonuclease_C_sf"/>
</dbReference>
<keyword evidence="1" id="KW-0540">Nuclease</keyword>
<sequence>MMASLDGDEYKLCLTDSLGNFRKSVLATYKGNRSNIKKPLVLMRIKEWMIEELDAYFRPGLEGDDCMGILATMKGATLSSHERVVVSIDKDMKTVPGLFCRNVSTGEIINVSEAEANYWHLYQTLTGDATDGYAGCPGIGPVAAEKLLGPVSDAANLDMLGTWGRIVEAFEKKGLTEADALTQARVARILRASDYDFKKKEPILWRPQ</sequence>
<evidence type="ECO:0000313" key="1">
    <source>
        <dbReference type="EMBL" id="QIX22934.1"/>
    </source>
</evidence>
<dbReference type="InterPro" id="IPR029060">
    <property type="entry name" value="PIN-like_dom_sf"/>
</dbReference>
<dbReference type="SUPFAM" id="SSF47807">
    <property type="entry name" value="5' to 3' exonuclease, C-terminal subdomain"/>
    <property type="match status" value="1"/>
</dbReference>
<accession>A0A6H0ZSE0</accession>
<dbReference type="Gene3D" id="1.10.150.20">
    <property type="entry name" value="5' to 3' exonuclease, C-terminal subdomain"/>
    <property type="match status" value="1"/>
</dbReference>
<reference evidence="1 2" key="1">
    <citation type="submission" date="2020-04" db="EMBL/GenBank/DDBJ databases">
        <title>FDA dAtabase for Regulatory Grade micrObial Sequences (FDA-ARGOS): Supporting development and validation of Infectious Disease Dx tests.</title>
        <authorList>
            <person name="Sciortino C."/>
            <person name="Tallon L."/>
            <person name="Sadzewicz L."/>
            <person name="Vavikolanu K."/>
            <person name="Mehta A."/>
            <person name="Aluvathingal J."/>
            <person name="Nadendla S."/>
            <person name="Nandy P."/>
            <person name="Geyer C."/>
            <person name="Yan Y."/>
            <person name="Sichtig H."/>
        </authorList>
    </citation>
    <scope>NUCLEOTIDE SEQUENCE [LARGE SCALE GENOMIC DNA]</scope>
    <source>
        <strain evidence="1 2">FDAARGOS_633</strain>
    </source>
</reference>
<dbReference type="EMBL" id="CP050898">
    <property type="protein sequence ID" value="QIX22934.1"/>
    <property type="molecule type" value="Genomic_DNA"/>
</dbReference>
<dbReference type="GO" id="GO:0004527">
    <property type="term" value="F:exonuclease activity"/>
    <property type="evidence" value="ECO:0007669"/>
    <property type="project" value="UniProtKB-KW"/>
</dbReference>
<keyword evidence="1" id="KW-0269">Exonuclease</keyword>
<proteinExistence type="predicted"/>
<keyword evidence="1" id="KW-0378">Hydrolase</keyword>
<dbReference type="Gene3D" id="3.40.50.1010">
    <property type="entry name" value="5'-nuclease"/>
    <property type="match status" value="1"/>
</dbReference>
<organism evidence="1 2">
    <name type="scientific">Agrobacterium pusense</name>
    <dbReference type="NCBI Taxonomy" id="648995"/>
    <lineage>
        <taxon>Bacteria</taxon>
        <taxon>Pseudomonadati</taxon>
        <taxon>Pseudomonadota</taxon>
        <taxon>Alphaproteobacteria</taxon>
        <taxon>Hyphomicrobiales</taxon>
        <taxon>Rhizobiaceae</taxon>
        <taxon>Rhizobium/Agrobacterium group</taxon>
        <taxon>Agrobacterium</taxon>
    </lineage>
</organism>
<name>A0A6H0ZSE0_9HYPH</name>
<evidence type="ECO:0000313" key="2">
    <source>
        <dbReference type="Proteomes" id="UP000500870"/>
    </source>
</evidence>
<protein>
    <submittedName>
        <fullName evidence="1">Exonuclease</fullName>
    </submittedName>
</protein>